<evidence type="ECO:0000256" key="5">
    <source>
        <dbReference type="ARBA" id="ARBA00022807"/>
    </source>
</evidence>
<dbReference type="InterPro" id="IPR038765">
    <property type="entry name" value="Papain-like_cys_pep_sf"/>
</dbReference>
<accession>A0A930MYP3</accession>
<comment type="similarity">
    <text evidence="1">Belongs to the peptidase C10 family.</text>
</comment>
<name>A0A930MYP3_9BACT</name>
<feature type="region of interest" description="Disordered" evidence="7">
    <location>
        <begin position="392"/>
        <end position="425"/>
    </location>
</feature>
<dbReference type="PROSITE" id="PS51257">
    <property type="entry name" value="PROKAR_LIPOPROTEIN"/>
    <property type="match status" value="1"/>
</dbReference>
<evidence type="ECO:0000313" key="11">
    <source>
        <dbReference type="Proteomes" id="UP000771736"/>
    </source>
</evidence>
<dbReference type="GO" id="GO:0006508">
    <property type="term" value="P:proteolysis"/>
    <property type="evidence" value="ECO:0007669"/>
    <property type="project" value="UniProtKB-KW"/>
</dbReference>
<dbReference type="RefSeq" id="WP_273158697.1">
    <property type="nucleotide sequence ID" value="NZ_JABZSJ010000010.1"/>
</dbReference>
<comment type="caution">
    <text evidence="10">The sequence shown here is derived from an EMBL/GenBank/DDBJ whole genome shotgun (WGS) entry which is preliminary data.</text>
</comment>
<evidence type="ECO:0000256" key="1">
    <source>
        <dbReference type="ARBA" id="ARBA00009693"/>
    </source>
</evidence>
<dbReference type="InterPro" id="IPR045474">
    <property type="entry name" value="GEVED"/>
</dbReference>
<evidence type="ECO:0000256" key="6">
    <source>
        <dbReference type="PIRSR" id="PIRSR600200-1"/>
    </source>
</evidence>
<evidence type="ECO:0000256" key="4">
    <source>
        <dbReference type="ARBA" id="ARBA00022801"/>
    </source>
</evidence>
<dbReference type="EMBL" id="JABZSJ010000010">
    <property type="protein sequence ID" value="MBF1383876.1"/>
    <property type="molecule type" value="Genomic_DNA"/>
</dbReference>
<dbReference type="PANTHER" id="PTHR34403:SF14">
    <property type="entry name" value="OS05G0225800 PROTEIN"/>
    <property type="match status" value="1"/>
</dbReference>
<dbReference type="Pfam" id="PF01640">
    <property type="entry name" value="Peptidase_C10"/>
    <property type="match status" value="1"/>
</dbReference>
<dbReference type="PRINTS" id="PR00797">
    <property type="entry name" value="STREPTOPAIN"/>
</dbReference>
<evidence type="ECO:0000256" key="2">
    <source>
        <dbReference type="ARBA" id="ARBA00022670"/>
    </source>
</evidence>
<feature type="domain" description="GEVED" evidence="9">
    <location>
        <begin position="488"/>
        <end position="562"/>
    </location>
</feature>
<feature type="region of interest" description="Disordered" evidence="7">
    <location>
        <begin position="562"/>
        <end position="602"/>
    </location>
</feature>
<feature type="active site" description="Proton acceptor" evidence="6">
    <location>
        <position position="338"/>
    </location>
</feature>
<dbReference type="InterPro" id="IPR050972">
    <property type="entry name" value="SDr-like"/>
</dbReference>
<sequence length="735" mass="81063">MNKMIKKSFKVACAAFGVVILFSCSDRVESVDTVTNESVFVNQDEAIEIAKRFIQNNGTDAAATRAVSGGKLKVVLTDEKTATRTGGITHPSYYVINLDSTAYVVVSGSKVTSPVLGFSFDGPFVTENIPDGAQYMFNEFASQIKVANVKIKPSAETENMREAYLEPSPTRAEAIVGPLLGNIKWNQSPYYNAYCPSNTPVGCVATATSQIMRYYKYPKRGTGSHSYRSSYGTLSFNYDYDINWDNMPGPVLRQRNDDIARFCYGVAVSIDMGFSPYGSGTWQQYVPRALKTYYKYPSAVQSAERSDYTYEQWVALVKRELDARRPVQYCGGGSGGAHSFVCDGYTQNNYFHFNWGWGGMSDGYFLLYALNPGSLGTGGGAGGYNNNQSIVVNFAPPGGVEPNPDPEPNPNPTPEPDPVDEGGYPKAWGKQCQTTFIKNVQIGSVGNETGSSGTGYAYYNKDLIALAPGATYELTLTPGFTGTVYTEYWTAWIDFNGNKKFDSNEMIAYGLSMGGAKLTRRFTVPTRATRHKVRMRVCMSWGTYAKSEGSFTSGEVEDYDIQVSDDINPTPTPKPDPKPDPDPKPNPNPEPNPTPSGYCQTGVTSPSTANIRFVELGGIQNYSSYTSGGYSDFTNKATTAYSGYSLRYTLSPNGKSGYNYWRMWIDFDNDKEFDSSEMVLQKVAYGTIYGRINLPRGLSKGYHRVRISMKQGGYADACDRFEVGEVEDYLIYVKY</sequence>
<gene>
    <name evidence="10" type="ORF">HXN26_03310</name>
</gene>
<keyword evidence="4" id="KW-0378">Hydrolase</keyword>
<protein>
    <submittedName>
        <fullName evidence="10">C10 family peptidase</fullName>
    </submittedName>
</protein>
<keyword evidence="5" id="KW-0788">Thiol protease</keyword>
<dbReference type="SUPFAM" id="SSF54001">
    <property type="entry name" value="Cysteine proteinases"/>
    <property type="match status" value="1"/>
</dbReference>
<feature type="domain" description="Spi protease inhibitor" evidence="8">
    <location>
        <begin position="40"/>
        <end position="143"/>
    </location>
</feature>
<evidence type="ECO:0000256" key="7">
    <source>
        <dbReference type="SAM" id="MobiDB-lite"/>
    </source>
</evidence>
<dbReference type="GO" id="GO:0008234">
    <property type="term" value="F:cysteine-type peptidase activity"/>
    <property type="evidence" value="ECO:0007669"/>
    <property type="project" value="UniProtKB-KW"/>
</dbReference>
<evidence type="ECO:0000259" key="8">
    <source>
        <dbReference type="Pfam" id="PF13734"/>
    </source>
</evidence>
<organism evidence="10 11">
    <name type="scientific">Prevotella aurantiaca</name>
    <dbReference type="NCBI Taxonomy" id="596085"/>
    <lineage>
        <taxon>Bacteria</taxon>
        <taxon>Pseudomonadati</taxon>
        <taxon>Bacteroidota</taxon>
        <taxon>Bacteroidia</taxon>
        <taxon>Bacteroidales</taxon>
        <taxon>Prevotellaceae</taxon>
        <taxon>Prevotella</taxon>
    </lineage>
</organism>
<dbReference type="InterPro" id="IPR025896">
    <property type="entry name" value="Spi_Prtas-inh"/>
</dbReference>
<reference evidence="10" key="1">
    <citation type="submission" date="2020-04" db="EMBL/GenBank/DDBJ databases">
        <title>Deep metagenomics examines the oral microbiome during advanced dental caries in children, revealing novel taxa and co-occurrences with host molecules.</title>
        <authorList>
            <person name="Baker J.L."/>
            <person name="Morton J.T."/>
            <person name="Dinis M."/>
            <person name="Alvarez R."/>
            <person name="Tran N.C."/>
            <person name="Knight R."/>
            <person name="Edlund A."/>
        </authorList>
    </citation>
    <scope>NUCLEOTIDE SEQUENCE</scope>
    <source>
        <strain evidence="10">JCVI_44_bin.5</strain>
    </source>
</reference>
<feature type="compositionally biased region" description="Pro residues" evidence="7">
    <location>
        <begin position="584"/>
        <end position="594"/>
    </location>
</feature>
<dbReference type="Proteomes" id="UP000771736">
    <property type="component" value="Unassembled WGS sequence"/>
</dbReference>
<feature type="domain" description="GEVED" evidence="9">
    <location>
        <begin position="660"/>
        <end position="731"/>
    </location>
</feature>
<evidence type="ECO:0000259" key="9">
    <source>
        <dbReference type="Pfam" id="PF20009"/>
    </source>
</evidence>
<dbReference type="PANTHER" id="PTHR34403">
    <property type="entry name" value="TOL-PAL SYSTEM PROTEIN TOLA"/>
    <property type="match status" value="1"/>
</dbReference>
<feature type="compositionally biased region" description="Pro residues" evidence="7">
    <location>
        <begin position="403"/>
        <end position="416"/>
    </location>
</feature>
<dbReference type="InterPro" id="IPR044934">
    <property type="entry name" value="Streptopain_sf"/>
</dbReference>
<dbReference type="AlphaFoldDB" id="A0A930MYP3"/>
<dbReference type="Pfam" id="PF20009">
    <property type="entry name" value="GEVED"/>
    <property type="match status" value="2"/>
</dbReference>
<keyword evidence="3" id="KW-0732">Signal</keyword>
<evidence type="ECO:0000313" key="10">
    <source>
        <dbReference type="EMBL" id="MBF1383876.1"/>
    </source>
</evidence>
<proteinExistence type="inferred from homology"/>
<dbReference type="Gene3D" id="3.90.70.50">
    <property type="entry name" value="Peptidase C10, streptopain"/>
    <property type="match status" value="1"/>
</dbReference>
<evidence type="ECO:0000256" key="3">
    <source>
        <dbReference type="ARBA" id="ARBA00022729"/>
    </source>
</evidence>
<dbReference type="InterPro" id="IPR000200">
    <property type="entry name" value="Peptidase_C10"/>
</dbReference>
<feature type="active site" description="Nucleophile" evidence="6">
    <location>
        <position position="203"/>
    </location>
</feature>
<keyword evidence="2" id="KW-0645">Protease</keyword>
<dbReference type="Pfam" id="PF13734">
    <property type="entry name" value="Inhibitor_I69"/>
    <property type="match status" value="1"/>
</dbReference>